<feature type="compositionally biased region" description="Gly residues" evidence="5">
    <location>
        <begin position="696"/>
        <end position="707"/>
    </location>
</feature>
<accession>A0A0R2AZ74</accession>
<dbReference type="RefSeq" id="WP_057893629.1">
    <property type="nucleotide sequence ID" value="NZ_AYZQ01000001.1"/>
</dbReference>
<dbReference type="STRING" id="1423727.FC34_GL000314"/>
<dbReference type="Proteomes" id="UP000051672">
    <property type="component" value="Unassembled WGS sequence"/>
</dbReference>
<evidence type="ECO:0000256" key="3">
    <source>
        <dbReference type="ARBA" id="ARBA00022729"/>
    </source>
</evidence>
<proteinExistence type="predicted"/>
<feature type="transmembrane region" description="Helical" evidence="6">
    <location>
        <begin position="776"/>
        <end position="796"/>
    </location>
</feature>
<sequence length="800" mass="83884">MNEKLHFKMYKSGKRWLTTALGVAALTSFALVGQTIHAADDKIAGQTTNVTVSPTVSAQVAPSTDQSQSVSGDQSAAVPASAVAQPQAKSQVDVATLAAARATKATEPVPSANDVLADPKNATNSTEAVGVTNNVQLGFTDENDAFVPVTGQAQLEQDLQNGASAQWLINSDYAKANNMVIRSSFTNSSQTAISNISAALQMNDSRTTPTGLLYFRSDPQRIDSNGLKLFKVGTSGQKTDVSDLLGYPSDLSWQSVLAGHSVDETKGFLIRVRTGNVSLLPGETLYFEVPISLKIDQSIPDKGITLRLQNFLYSTSLGNNPYIYGGSTMGFVQFSPINDQFSVPTKYLLTAKQPDGSYQVVPAAVQQLFGDLPLAAQDFYLNNFRAPAVPTDGSFVAGTPVFNMAQYSADLTSVQNLLKNKGYSLKFVPGGGAINQAAYTYKVNNGPTVINPADGKPVDLSVYFNTPIWQIITFTNKDVQTNSEGNSTLVIKPTQTNEWDSLNQVRFSNTNGDVVYDQLGGVTSDQKVSVTLPDGPVDTTVPGIKHVTYIYHPGQADEVSKTLTVIIGSAPVLSGHEVTINSGTPWQPSDSISVISNDKPVDAQTVNQNVVLQVTDANGHTYTQVPNQQPGEYTVIYTYKDPMTGLTGTVTAKVIVKNADAGNSGNGSDTGNNGSDSGNAGNSSNTGDSGNDSNGGNTGSNGSGNTGGTDQPGNSGNTGLPGTGNSTNGQPSGNTSRPGSAGLQQANNGVGQSTQVLADKQSQQTLPSTGDQSDQALIGLGLTVLAGVAAFAWRWLKKFA</sequence>
<dbReference type="Pfam" id="PF00746">
    <property type="entry name" value="Gram_pos_anchor"/>
    <property type="match status" value="1"/>
</dbReference>
<keyword evidence="6" id="KW-0472">Membrane</keyword>
<dbReference type="PATRIC" id="fig|1423727.3.peg.317"/>
<keyword evidence="4" id="KW-0572">Peptidoglycan-anchor</keyword>
<evidence type="ECO:0000256" key="7">
    <source>
        <dbReference type="SAM" id="SignalP"/>
    </source>
</evidence>
<evidence type="ECO:0000256" key="1">
    <source>
        <dbReference type="ARBA" id="ARBA00022512"/>
    </source>
</evidence>
<feature type="domain" description="Gram-positive cocci surface proteins LPxTG" evidence="8">
    <location>
        <begin position="759"/>
        <end position="792"/>
    </location>
</feature>
<feature type="signal peptide" evidence="7">
    <location>
        <begin position="1"/>
        <end position="38"/>
    </location>
</feature>
<dbReference type="InterPro" id="IPR019931">
    <property type="entry name" value="LPXTG_anchor"/>
</dbReference>
<keyword evidence="10" id="KW-1185">Reference proteome</keyword>
<feature type="region of interest" description="Disordered" evidence="5">
    <location>
        <begin position="59"/>
        <end position="85"/>
    </location>
</feature>
<keyword evidence="1" id="KW-0134">Cell wall</keyword>
<evidence type="ECO:0000313" key="9">
    <source>
        <dbReference type="EMBL" id="KRM72605.1"/>
    </source>
</evidence>
<evidence type="ECO:0000256" key="5">
    <source>
        <dbReference type="SAM" id="MobiDB-lite"/>
    </source>
</evidence>
<evidence type="ECO:0000313" key="10">
    <source>
        <dbReference type="Proteomes" id="UP000051672"/>
    </source>
</evidence>
<dbReference type="NCBIfam" id="TIGR01167">
    <property type="entry name" value="LPXTG_anchor"/>
    <property type="match status" value="1"/>
</dbReference>
<feature type="compositionally biased region" description="Low complexity" evidence="5">
    <location>
        <begin position="74"/>
        <end position="85"/>
    </location>
</feature>
<dbReference type="InterPro" id="IPR013783">
    <property type="entry name" value="Ig-like_fold"/>
</dbReference>
<keyword evidence="2" id="KW-0964">Secreted</keyword>
<name>A0A0R2AZ74_9LACO</name>
<dbReference type="Pfam" id="PF19258">
    <property type="entry name" value="KxYKxGKxW_sig"/>
    <property type="match status" value="1"/>
</dbReference>
<keyword evidence="6" id="KW-0812">Transmembrane</keyword>
<evidence type="ECO:0000256" key="6">
    <source>
        <dbReference type="SAM" id="Phobius"/>
    </source>
</evidence>
<feature type="compositionally biased region" description="Low complexity" evidence="5">
    <location>
        <begin position="662"/>
        <end position="695"/>
    </location>
</feature>
<comment type="caution">
    <text evidence="9">The sequence shown here is derived from an EMBL/GenBank/DDBJ whole genome shotgun (WGS) entry which is preliminary data.</text>
</comment>
<dbReference type="InterPro" id="IPR022263">
    <property type="entry name" value="KxYKxGKxW"/>
</dbReference>
<organism evidence="9 10">
    <name type="scientific">Lacticaseibacillus brantae DSM 23927</name>
    <dbReference type="NCBI Taxonomy" id="1423727"/>
    <lineage>
        <taxon>Bacteria</taxon>
        <taxon>Bacillati</taxon>
        <taxon>Bacillota</taxon>
        <taxon>Bacilli</taxon>
        <taxon>Lactobacillales</taxon>
        <taxon>Lactobacillaceae</taxon>
        <taxon>Lacticaseibacillus</taxon>
    </lineage>
</organism>
<dbReference type="EMBL" id="AYZQ01000001">
    <property type="protein sequence ID" value="KRM72605.1"/>
    <property type="molecule type" value="Genomic_DNA"/>
</dbReference>
<evidence type="ECO:0000256" key="2">
    <source>
        <dbReference type="ARBA" id="ARBA00022525"/>
    </source>
</evidence>
<feature type="compositionally biased region" description="Polar residues" evidence="5">
    <location>
        <begin position="59"/>
        <end position="73"/>
    </location>
</feature>
<protein>
    <recommendedName>
        <fullName evidence="8">Gram-positive cocci surface proteins LPxTG domain-containing protein</fullName>
    </recommendedName>
</protein>
<dbReference type="OrthoDB" id="2330163at2"/>
<keyword evidence="6" id="KW-1133">Transmembrane helix</keyword>
<keyword evidence="3 7" id="KW-0732">Signal</keyword>
<dbReference type="NCBIfam" id="TIGR03715">
    <property type="entry name" value="KxYKxGKxW"/>
    <property type="match status" value="1"/>
</dbReference>
<feature type="compositionally biased region" description="Polar residues" evidence="5">
    <location>
        <begin position="711"/>
        <end position="753"/>
    </location>
</feature>
<evidence type="ECO:0000256" key="4">
    <source>
        <dbReference type="ARBA" id="ARBA00023088"/>
    </source>
</evidence>
<feature type="chain" id="PRO_5006415107" description="Gram-positive cocci surface proteins LPxTG domain-containing protein" evidence="7">
    <location>
        <begin position="39"/>
        <end position="800"/>
    </location>
</feature>
<dbReference type="Gene3D" id="2.60.40.10">
    <property type="entry name" value="Immunoglobulins"/>
    <property type="match status" value="1"/>
</dbReference>
<dbReference type="AlphaFoldDB" id="A0A0R2AZ74"/>
<feature type="region of interest" description="Disordered" evidence="5">
    <location>
        <begin position="659"/>
        <end position="753"/>
    </location>
</feature>
<gene>
    <name evidence="9" type="ORF">FC34_GL000314</name>
</gene>
<evidence type="ECO:0000259" key="8">
    <source>
        <dbReference type="Pfam" id="PF00746"/>
    </source>
</evidence>
<reference evidence="9 10" key="1">
    <citation type="journal article" date="2015" name="Genome Announc.">
        <title>Expanding the biotechnology potential of lactobacilli through comparative genomics of 213 strains and associated genera.</title>
        <authorList>
            <person name="Sun Z."/>
            <person name="Harris H.M."/>
            <person name="McCann A."/>
            <person name="Guo C."/>
            <person name="Argimon S."/>
            <person name="Zhang W."/>
            <person name="Yang X."/>
            <person name="Jeffery I.B."/>
            <person name="Cooney J.C."/>
            <person name="Kagawa T.F."/>
            <person name="Liu W."/>
            <person name="Song Y."/>
            <person name="Salvetti E."/>
            <person name="Wrobel A."/>
            <person name="Rasinkangas P."/>
            <person name="Parkhill J."/>
            <person name="Rea M.C."/>
            <person name="O'Sullivan O."/>
            <person name="Ritari J."/>
            <person name="Douillard F.P."/>
            <person name="Paul Ross R."/>
            <person name="Yang R."/>
            <person name="Briner A.E."/>
            <person name="Felis G.E."/>
            <person name="de Vos W.M."/>
            <person name="Barrangou R."/>
            <person name="Klaenhammer T.R."/>
            <person name="Caufield P.W."/>
            <person name="Cui Y."/>
            <person name="Zhang H."/>
            <person name="O'Toole P.W."/>
        </authorList>
    </citation>
    <scope>NUCLEOTIDE SEQUENCE [LARGE SCALE GENOMIC DNA]</scope>
    <source>
        <strain evidence="9 10">DSM 23927</strain>
    </source>
</reference>